<protein>
    <submittedName>
        <fullName evidence="2">Uncharacterized protein</fullName>
    </submittedName>
</protein>
<keyword evidence="1" id="KW-0812">Transmembrane</keyword>
<dbReference type="AlphaFoldDB" id="A0A5C2LH18"/>
<name>A0A5C2LH18_KLEPN</name>
<keyword evidence="1" id="KW-1133">Transmembrane helix</keyword>
<organism evidence="2 3">
    <name type="scientific">Klebsiella pneumoniae</name>
    <dbReference type="NCBI Taxonomy" id="573"/>
    <lineage>
        <taxon>Bacteria</taxon>
        <taxon>Pseudomonadati</taxon>
        <taxon>Pseudomonadota</taxon>
        <taxon>Gammaproteobacteria</taxon>
        <taxon>Enterobacterales</taxon>
        <taxon>Enterobacteriaceae</taxon>
        <taxon>Klebsiella/Raoultella group</taxon>
        <taxon>Klebsiella</taxon>
        <taxon>Klebsiella pneumoniae complex</taxon>
    </lineage>
</organism>
<dbReference type="Proteomes" id="UP000325096">
    <property type="component" value="Chromosome"/>
</dbReference>
<keyword evidence="1" id="KW-0472">Membrane</keyword>
<evidence type="ECO:0000313" key="2">
    <source>
        <dbReference type="EMBL" id="QEP91411.1"/>
    </source>
</evidence>
<evidence type="ECO:0000313" key="3">
    <source>
        <dbReference type="Proteomes" id="UP000325096"/>
    </source>
</evidence>
<sequence>MISPGMYNFLFCILSINAFSIIITISLVLFILDFTYIVTIESYRISDRSFSMSSLPTRKLKHKNS</sequence>
<dbReference type="EMBL" id="CP043669">
    <property type="protein sequence ID" value="QEP91411.1"/>
    <property type="molecule type" value="Genomic_DNA"/>
</dbReference>
<gene>
    <name evidence="2" type="ORF">FZ929_05115</name>
</gene>
<proteinExistence type="predicted"/>
<reference evidence="2 3" key="1">
    <citation type="submission" date="2019-08" db="EMBL/GenBank/DDBJ databases">
        <title>Emergence of NDM-5-producing hypervirulent Klebsiella pneumoniae from clinical infections.</title>
        <authorList>
            <person name="Shen Z."/>
            <person name="Zhang H."/>
            <person name="Li M."/>
        </authorList>
    </citation>
    <scope>NUCLEOTIDE SEQUENCE [LARGE SCALE GENOMIC DNA]</scope>
    <source>
        <strain evidence="2 3">RJ18-06</strain>
    </source>
</reference>
<evidence type="ECO:0000256" key="1">
    <source>
        <dbReference type="SAM" id="Phobius"/>
    </source>
</evidence>
<accession>A0A5C2LH18</accession>
<feature type="transmembrane region" description="Helical" evidence="1">
    <location>
        <begin position="6"/>
        <end position="39"/>
    </location>
</feature>